<reference evidence="2 3" key="1">
    <citation type="submission" date="2019-07" db="EMBL/GenBank/DDBJ databases">
        <title>Whole genome shotgun sequence of Rhizobium naphthalenivorans NBRC 107585.</title>
        <authorList>
            <person name="Hosoyama A."/>
            <person name="Uohara A."/>
            <person name="Ohji S."/>
            <person name="Ichikawa N."/>
        </authorList>
    </citation>
    <scope>NUCLEOTIDE SEQUENCE [LARGE SCALE GENOMIC DNA]</scope>
    <source>
        <strain evidence="2 3">NBRC 107585</strain>
    </source>
</reference>
<dbReference type="RefSeq" id="WP_147181567.1">
    <property type="nucleotide sequence ID" value="NZ_BJZP01000022.1"/>
</dbReference>
<dbReference type="AlphaFoldDB" id="A0A512HMF8"/>
<dbReference type="Proteomes" id="UP000321717">
    <property type="component" value="Unassembled WGS sequence"/>
</dbReference>
<dbReference type="Pfam" id="PF20256">
    <property type="entry name" value="MoCoBD_2"/>
    <property type="match status" value="2"/>
</dbReference>
<dbReference type="InterPro" id="IPR037165">
    <property type="entry name" value="AldOxase/xan_DH_Mopterin-bd_sf"/>
</dbReference>
<dbReference type="EMBL" id="BJZP01000022">
    <property type="protein sequence ID" value="GEO86635.1"/>
    <property type="molecule type" value="Genomic_DNA"/>
</dbReference>
<dbReference type="PROSITE" id="PS51318">
    <property type="entry name" value="TAT"/>
    <property type="match status" value="1"/>
</dbReference>
<evidence type="ECO:0000313" key="2">
    <source>
        <dbReference type="EMBL" id="GEO86635.1"/>
    </source>
</evidence>
<dbReference type="PANTHER" id="PTHR47495">
    <property type="entry name" value="ALDEHYDE DEHYDROGENASE"/>
    <property type="match status" value="1"/>
</dbReference>
<accession>A0A512HMF8</accession>
<dbReference type="SUPFAM" id="SSF54665">
    <property type="entry name" value="CO dehydrogenase molybdoprotein N-domain-like"/>
    <property type="match status" value="1"/>
</dbReference>
<sequence>MADTVRFSSRKSDGPDLSRRGFLISMCAAGAVFGFPQKGFSAMNPAVAGGSPIEAVGARYEPAIWYWIDTQGKVNVNIIRAEMGQHVGTAIARILADELGANWDDVHIEHVDTAAKWGLMVTGGSWSVWQSWPVYRQAGAAGRIALAEKAAELWGIDVSEITVTSGTVSAGDRTATFGELVAAGITRSFTEDELKALPLKPHSELTLVGKDVTALDIAGKTTGQAIFGIDAKADGMVFAVPVLPPTRYGSEITSIDDSAARTVKGYQKTLKLDDPSGTVPGWAMVIADSHWAASKAAERVKVEWKAGDATKVSEADIQDHARKLIADESKGAVLDTGDTDVDPVFAKAADTVEAEYTTATVLHFQLEPLNALAFLNADGVWEIHTGNQWQSLALPWLQKALGVDENGVIMRSYLLGGGFGRRLNGDYAVPVALASKALGGKPVKMVMSRPQDALFDSPRSPSVQKLRMAFDENKSVIAMDSAIAAGWPTKVMIPVFMPKGVNGEAYDPFAADGIDHWYSVGAQRVRAISNDLAESTFRPGWLRSVSPGWTNWAVESFMHEAAARTGKDPLQFRLDLLTAEGRNAGSAPNSVGGASRQAHVLARVAELSGYGKAALPADTAIGLATTFGQSRSMPTWVGGAAQVHVDRKTGHVDVQKIWLVVDCGIAVDPDGARAQCEGSALWGLSMALYEGTEFQNGLVRDRNLDSYTPLRMIDAPELVVEIVESTEVPVGLGEPGTTVVAPAVGNAIFEAVGVRLRHLPITPEAVLAALKA</sequence>
<dbReference type="PANTHER" id="PTHR47495:SF2">
    <property type="entry name" value="ALDEHYDE DEHYDROGENASE"/>
    <property type="match status" value="1"/>
</dbReference>
<dbReference type="InterPro" id="IPR052516">
    <property type="entry name" value="N-heterocyclic_Hydroxylase"/>
</dbReference>
<dbReference type="InterPro" id="IPR008274">
    <property type="entry name" value="AldOxase/xan_DH_MoCoBD1"/>
</dbReference>
<dbReference type="SMART" id="SM01008">
    <property type="entry name" value="Ald_Xan_dh_C"/>
    <property type="match status" value="1"/>
</dbReference>
<organism evidence="2 3">
    <name type="scientific">Ciceribacter naphthalenivorans</name>
    <dbReference type="NCBI Taxonomy" id="1118451"/>
    <lineage>
        <taxon>Bacteria</taxon>
        <taxon>Pseudomonadati</taxon>
        <taxon>Pseudomonadota</taxon>
        <taxon>Alphaproteobacteria</taxon>
        <taxon>Hyphomicrobiales</taxon>
        <taxon>Rhizobiaceae</taxon>
        <taxon>Ciceribacter</taxon>
    </lineage>
</organism>
<dbReference type="Pfam" id="PF02738">
    <property type="entry name" value="MoCoBD_1"/>
    <property type="match status" value="1"/>
</dbReference>
<dbReference type="InterPro" id="IPR006311">
    <property type="entry name" value="TAT_signal"/>
</dbReference>
<name>A0A512HMF8_9HYPH</name>
<dbReference type="Gene3D" id="3.90.1170.50">
    <property type="entry name" value="Aldehyde oxidase/xanthine dehydrogenase, a/b hammerhead"/>
    <property type="match status" value="1"/>
</dbReference>
<evidence type="ECO:0000313" key="3">
    <source>
        <dbReference type="Proteomes" id="UP000321717"/>
    </source>
</evidence>
<dbReference type="InterPro" id="IPR012368">
    <property type="entry name" value="OxRdtase_Mopterin-bd_su_IorB"/>
</dbReference>
<keyword evidence="3" id="KW-1185">Reference proteome</keyword>
<dbReference type="Gene3D" id="3.30.365.10">
    <property type="entry name" value="Aldehyde oxidase/xanthine dehydrogenase, molybdopterin binding domain"/>
    <property type="match status" value="4"/>
</dbReference>
<gene>
    <name evidence="2" type="ORF">RNA01_35670</name>
</gene>
<dbReference type="InterPro" id="IPR000674">
    <property type="entry name" value="Ald_Oxase/Xan_DH_a/b"/>
</dbReference>
<dbReference type="PIRSF" id="PIRSF036389">
    <property type="entry name" value="IOR_B"/>
    <property type="match status" value="1"/>
</dbReference>
<evidence type="ECO:0000259" key="1">
    <source>
        <dbReference type="SMART" id="SM01008"/>
    </source>
</evidence>
<feature type="domain" description="Aldehyde oxidase/xanthine dehydrogenase a/b hammerhead" evidence="1">
    <location>
        <begin position="222"/>
        <end position="308"/>
    </location>
</feature>
<dbReference type="SUPFAM" id="SSF56003">
    <property type="entry name" value="Molybdenum cofactor-binding domain"/>
    <property type="match status" value="2"/>
</dbReference>
<dbReference type="OrthoDB" id="9767994at2"/>
<dbReference type="GO" id="GO:0016491">
    <property type="term" value="F:oxidoreductase activity"/>
    <property type="evidence" value="ECO:0007669"/>
    <property type="project" value="InterPro"/>
</dbReference>
<dbReference type="InterPro" id="IPR046867">
    <property type="entry name" value="AldOxase/xan_DH_MoCoBD2"/>
</dbReference>
<protein>
    <submittedName>
        <fullName evidence="2">Aldehyde dehydrogenase</fullName>
    </submittedName>
</protein>
<proteinExistence type="predicted"/>
<comment type="caution">
    <text evidence="2">The sequence shown here is derived from an EMBL/GenBank/DDBJ whole genome shotgun (WGS) entry which is preliminary data.</text>
</comment>
<dbReference type="InterPro" id="IPR036856">
    <property type="entry name" value="Ald_Oxase/Xan_DH_a/b_sf"/>
</dbReference>